<gene>
    <name evidence="3" type="ORF">TrLO_g9144</name>
</gene>
<comment type="caution">
    <text evidence="3">The sequence shown here is derived from an EMBL/GenBank/DDBJ whole genome shotgun (WGS) entry which is preliminary data.</text>
</comment>
<evidence type="ECO:0000313" key="3">
    <source>
        <dbReference type="EMBL" id="GMH61945.1"/>
    </source>
</evidence>
<evidence type="ECO:0000256" key="1">
    <source>
        <dbReference type="ARBA" id="ARBA00023242"/>
    </source>
</evidence>
<dbReference type="PANTHER" id="PTHR46734:SF1">
    <property type="entry name" value="TELOMERIC REPEAT-BINDING FACTOR 1"/>
    <property type="match status" value="1"/>
</dbReference>
<dbReference type="SUPFAM" id="SSF46689">
    <property type="entry name" value="Homeodomain-like"/>
    <property type="match status" value="1"/>
</dbReference>
<dbReference type="Proteomes" id="UP001165122">
    <property type="component" value="Unassembled WGS sequence"/>
</dbReference>
<name>A0A9W7A5X8_9STRA</name>
<accession>A0A9W7A5X8</accession>
<organism evidence="3 4">
    <name type="scientific">Triparma laevis f. longispina</name>
    <dbReference type="NCBI Taxonomy" id="1714387"/>
    <lineage>
        <taxon>Eukaryota</taxon>
        <taxon>Sar</taxon>
        <taxon>Stramenopiles</taxon>
        <taxon>Ochrophyta</taxon>
        <taxon>Bolidophyceae</taxon>
        <taxon>Parmales</taxon>
        <taxon>Triparmaceae</taxon>
        <taxon>Triparma</taxon>
    </lineage>
</organism>
<dbReference type="PANTHER" id="PTHR46734">
    <property type="entry name" value="TELOMERIC REPEAT-BINDING FACTOR 1 TERF1"/>
    <property type="match status" value="1"/>
</dbReference>
<keyword evidence="1" id="KW-0539">Nucleus</keyword>
<dbReference type="Gene3D" id="1.10.10.60">
    <property type="entry name" value="Homeodomain-like"/>
    <property type="match status" value="3"/>
</dbReference>
<dbReference type="InterPro" id="IPR052450">
    <property type="entry name" value="TRBD-Containing_Protein"/>
</dbReference>
<feature type="domain" description="Myb-like" evidence="2">
    <location>
        <begin position="242"/>
        <end position="294"/>
    </location>
</feature>
<dbReference type="EMBL" id="BRXW01000512">
    <property type="protein sequence ID" value="GMH61945.1"/>
    <property type="molecule type" value="Genomic_DNA"/>
</dbReference>
<feature type="domain" description="Myb-like" evidence="2">
    <location>
        <begin position="72"/>
        <end position="124"/>
    </location>
</feature>
<dbReference type="SMART" id="SM00717">
    <property type="entry name" value="SANT"/>
    <property type="match status" value="3"/>
</dbReference>
<dbReference type="InterPro" id="IPR009057">
    <property type="entry name" value="Homeodomain-like_sf"/>
</dbReference>
<evidence type="ECO:0000313" key="4">
    <source>
        <dbReference type="Proteomes" id="UP001165122"/>
    </source>
</evidence>
<feature type="domain" description="Myb-like" evidence="2">
    <location>
        <begin position="141"/>
        <end position="183"/>
    </location>
</feature>
<reference evidence="4" key="1">
    <citation type="journal article" date="2023" name="Commun. Biol.">
        <title>Genome analysis of Parmales, the sister group of diatoms, reveals the evolutionary specialization of diatoms from phago-mixotrophs to photoautotrophs.</title>
        <authorList>
            <person name="Ban H."/>
            <person name="Sato S."/>
            <person name="Yoshikawa S."/>
            <person name="Yamada K."/>
            <person name="Nakamura Y."/>
            <person name="Ichinomiya M."/>
            <person name="Sato N."/>
            <person name="Blanc-Mathieu R."/>
            <person name="Endo H."/>
            <person name="Kuwata A."/>
            <person name="Ogata H."/>
        </authorList>
    </citation>
    <scope>NUCLEOTIDE SEQUENCE [LARGE SCALE GENOMIC DNA]</scope>
    <source>
        <strain evidence="4">NIES 3700</strain>
    </source>
</reference>
<dbReference type="OrthoDB" id="608866at2759"/>
<dbReference type="Pfam" id="PF00249">
    <property type="entry name" value="Myb_DNA-binding"/>
    <property type="match status" value="1"/>
</dbReference>
<evidence type="ECO:0000259" key="2">
    <source>
        <dbReference type="SMART" id="SM00717"/>
    </source>
</evidence>
<protein>
    <recommendedName>
        <fullName evidence="2">Myb-like domain-containing protein</fullName>
    </recommendedName>
</protein>
<keyword evidence="4" id="KW-1185">Reference proteome</keyword>
<sequence>MGRPGPVLPSGAIAQIGNNGRAVNMLNKPSEKVVAASVELNTHTKRKLQDTILKNTLVEQPPKKKTRKWNVDGDPWTLEENTALLSGTKKHGLNFDRIKADNEVIFKLRTVRSLYSHLQDEYPKEFEAIKAASLKNSRSGSKYPWTDEEDEALVKGVDKHGLNFSRIRASTLVASGMSNAGDEGFERSGRLLLWTFAVVGMLKMCRKLSAVTSASTGFHPPIMPSFLFSTTFAFPSTTTPKIYNNWTPEEDAALKRGIVHFDFDWQKIHQEENKILGRRTPVALASRYYSLIRL</sequence>
<dbReference type="CDD" id="cd00167">
    <property type="entry name" value="SANT"/>
    <property type="match status" value="1"/>
</dbReference>
<dbReference type="AlphaFoldDB" id="A0A9W7A5X8"/>
<dbReference type="InterPro" id="IPR001005">
    <property type="entry name" value="SANT/Myb"/>
</dbReference>
<proteinExistence type="predicted"/>